<accession>J9CNB7</accession>
<reference evidence="2" key="1">
    <citation type="journal article" date="2012" name="PLoS ONE">
        <title>Gene sets for utilization of primary and secondary nutrition supplies in the distal gut of endangered iberian lynx.</title>
        <authorList>
            <person name="Alcaide M."/>
            <person name="Messina E."/>
            <person name="Richter M."/>
            <person name="Bargiela R."/>
            <person name="Peplies J."/>
            <person name="Huws S.A."/>
            <person name="Newbold C.J."/>
            <person name="Golyshin P.N."/>
            <person name="Simon M.A."/>
            <person name="Lopez G."/>
            <person name="Yakimov M.M."/>
            <person name="Ferrer M."/>
        </authorList>
    </citation>
    <scope>NUCLEOTIDE SEQUENCE</scope>
</reference>
<feature type="transmembrane region" description="Helical" evidence="1">
    <location>
        <begin position="28"/>
        <end position="47"/>
    </location>
</feature>
<sequence length="297" mass="33878">MIFNRYFCCGIKDKNNLNYKLMLQIKRFSSMLICAMFAVVASATINLSPYKGVYASNTAEAVITDSVCILFFQKDSTMQAIVEAPSIKLRHMTVFAPNGNVTFSTDVVPLLIEHKDENIIINGLYLEKVEDISTVSEYEMAVCSAETEVGKCLQQWRLGVRCDIFNNQPSCVINTNRHMFVYTVSPDMVYIRAAATRNNNHGTLFFQNIRMMKNMDSGEYTMYIMPNNSDFVKKDLYIDNSKFQPNSCTFNDDGGIYWSLISFKPDKILINGCGETYQVVRPAKNAGLMEWIQYETY</sequence>
<keyword evidence="1" id="KW-0812">Transmembrane</keyword>
<name>J9CNB7_9ZZZZ</name>
<proteinExistence type="predicted"/>
<organism evidence="2">
    <name type="scientific">gut metagenome</name>
    <dbReference type="NCBI Taxonomy" id="749906"/>
    <lineage>
        <taxon>unclassified sequences</taxon>
        <taxon>metagenomes</taxon>
        <taxon>organismal metagenomes</taxon>
    </lineage>
</organism>
<dbReference type="AlphaFoldDB" id="J9CNB7"/>
<evidence type="ECO:0000256" key="1">
    <source>
        <dbReference type="SAM" id="Phobius"/>
    </source>
</evidence>
<gene>
    <name evidence="2" type="ORF">EVA_10308</name>
</gene>
<keyword evidence="1" id="KW-0472">Membrane</keyword>
<comment type="caution">
    <text evidence="2">The sequence shown here is derived from an EMBL/GenBank/DDBJ whole genome shotgun (WGS) entry which is preliminary data.</text>
</comment>
<keyword evidence="1" id="KW-1133">Transmembrane helix</keyword>
<dbReference type="EMBL" id="AMCI01002895">
    <property type="protein sequence ID" value="EJX01586.1"/>
    <property type="molecule type" value="Genomic_DNA"/>
</dbReference>
<protein>
    <submittedName>
        <fullName evidence="2">Uncharacterized protein</fullName>
    </submittedName>
</protein>
<evidence type="ECO:0000313" key="2">
    <source>
        <dbReference type="EMBL" id="EJX01586.1"/>
    </source>
</evidence>